<keyword evidence="3" id="KW-1185">Reference proteome</keyword>
<dbReference type="Pfam" id="PF07603">
    <property type="entry name" value="Lcl_C"/>
    <property type="match status" value="1"/>
</dbReference>
<dbReference type="AlphaFoldDB" id="A0AAN0SBH1"/>
<organism evidence="2 3">
    <name type="scientific">Vibrio coralliilyticus</name>
    <dbReference type="NCBI Taxonomy" id="190893"/>
    <lineage>
        <taxon>Bacteria</taxon>
        <taxon>Pseudomonadati</taxon>
        <taxon>Pseudomonadota</taxon>
        <taxon>Gammaproteobacteria</taxon>
        <taxon>Vibrionales</taxon>
        <taxon>Vibrionaceae</taxon>
        <taxon>Vibrio</taxon>
    </lineage>
</organism>
<name>A0AAN0SBH1_9VIBR</name>
<evidence type="ECO:0000313" key="3">
    <source>
        <dbReference type="Proteomes" id="UP000030081"/>
    </source>
</evidence>
<gene>
    <name evidence="2" type="ORF">IX92_08470</name>
</gene>
<proteinExistence type="predicted"/>
<evidence type="ECO:0000313" key="2">
    <source>
        <dbReference type="EMBL" id="AIW19082.1"/>
    </source>
</evidence>
<protein>
    <recommendedName>
        <fullName evidence="1">Lcl C-terminal domain-containing protein</fullName>
    </recommendedName>
</protein>
<dbReference type="InterPro" id="IPR011460">
    <property type="entry name" value="Lcl_C"/>
</dbReference>
<accession>A0AAN0SBH1</accession>
<dbReference type="EMBL" id="CP009617">
    <property type="protein sequence ID" value="AIW19082.1"/>
    <property type="molecule type" value="Genomic_DNA"/>
</dbReference>
<feature type="domain" description="Lcl C-terminal" evidence="1">
    <location>
        <begin position="53"/>
        <end position="201"/>
    </location>
</feature>
<sequence>MIKRLSILATLIASLLVITYLNPIEQAEPLPSRWQKITMEGQPIDIWSGPWSCVLDKQTGLLWEVKTDSENIHDSYWSYSWFDGSRGVPDRGDCFFDDGRCDSFDHVTRTNAESLCGRSDWRVPTTDELSTLINLSAPNGQAKISGGFFPRVRKGDYWTADHSIPLSGFYSRLGEGANAVDFRDGQLKTLPYRNAAFLILVTQAR</sequence>
<dbReference type="RefSeq" id="WP_043008341.1">
    <property type="nucleotide sequence ID" value="NZ_CP009617.1"/>
</dbReference>
<dbReference type="KEGG" id="vcy:IX92_08470"/>
<evidence type="ECO:0000259" key="1">
    <source>
        <dbReference type="Pfam" id="PF07603"/>
    </source>
</evidence>
<reference evidence="2 3" key="1">
    <citation type="submission" date="2014-10" db="EMBL/GenBank/DDBJ databases">
        <title>The Complete Genome Sequence for the Shellfish Pathogen Vibrio coralliilyticus RE98 Isolated from a Shellfish Hatchery.</title>
        <authorList>
            <person name="Richards G.P."/>
            <person name="Bono J.L."/>
            <person name="Watson M.A."/>
            <person name="Needleman D.S."/>
        </authorList>
    </citation>
    <scope>NUCLEOTIDE SEQUENCE [LARGE SCALE GENOMIC DNA]</scope>
    <source>
        <strain evidence="2 3">RE98</strain>
    </source>
</reference>
<dbReference type="Proteomes" id="UP000030081">
    <property type="component" value="Chromosome 1"/>
</dbReference>